<feature type="domain" description="SMP" evidence="4">
    <location>
        <begin position="37"/>
        <end position="90"/>
    </location>
</feature>
<evidence type="ECO:0000313" key="6">
    <source>
        <dbReference type="Proteomes" id="UP000004994"/>
    </source>
</evidence>
<dbReference type="PaxDb" id="4081-Solyc09g082110.2.1"/>
<evidence type="ECO:0000256" key="1">
    <source>
        <dbReference type="ARBA" id="ARBA00010733"/>
    </source>
</evidence>
<feature type="domain" description="SMP" evidence="4">
    <location>
        <begin position="467"/>
        <end position="525"/>
    </location>
</feature>
<feature type="domain" description="SMP" evidence="4">
    <location>
        <begin position="154"/>
        <end position="210"/>
    </location>
</feature>
<dbReference type="PANTHER" id="PTHR31174">
    <property type="entry name" value="SEED MATURATION FAMILY PROTEIN"/>
    <property type="match status" value="1"/>
</dbReference>
<dbReference type="InterPro" id="IPR042971">
    <property type="entry name" value="LEA_SMP"/>
</dbReference>
<organism evidence="5">
    <name type="scientific">Solanum lycopersicum</name>
    <name type="common">Tomato</name>
    <name type="synonym">Lycopersicon esculentum</name>
    <dbReference type="NCBI Taxonomy" id="4081"/>
    <lineage>
        <taxon>Eukaryota</taxon>
        <taxon>Viridiplantae</taxon>
        <taxon>Streptophyta</taxon>
        <taxon>Embryophyta</taxon>
        <taxon>Tracheophyta</taxon>
        <taxon>Spermatophyta</taxon>
        <taxon>Magnoliopsida</taxon>
        <taxon>eudicotyledons</taxon>
        <taxon>Gunneridae</taxon>
        <taxon>Pentapetalae</taxon>
        <taxon>asterids</taxon>
        <taxon>lamiids</taxon>
        <taxon>Solanales</taxon>
        <taxon>Solanaceae</taxon>
        <taxon>Solanoideae</taxon>
        <taxon>Solaneae</taxon>
        <taxon>Solanum</taxon>
        <taxon>Solanum subgen. Lycopersicon</taxon>
    </lineage>
</organism>
<proteinExistence type="inferred from homology"/>
<comment type="similarity">
    <text evidence="1">Belongs to the LEA type SMP family.</text>
</comment>
<evidence type="ECO:0000256" key="2">
    <source>
        <dbReference type="ARBA" id="ARBA00022737"/>
    </source>
</evidence>
<dbReference type="Proteomes" id="UP000004994">
    <property type="component" value="Chromosome 9"/>
</dbReference>
<dbReference type="OMA" id="REQPLKY"/>
<dbReference type="InParanoid" id="A0A3Q7I7G3"/>
<dbReference type="PANTHER" id="PTHR31174:SF15">
    <property type="entry name" value="LATE EMBRYOGENESIS ABUNDANT PROTEIN D-34-LIKE"/>
    <property type="match status" value="1"/>
</dbReference>
<reference evidence="5" key="2">
    <citation type="submission" date="2019-01" db="UniProtKB">
        <authorList>
            <consortium name="EnsemblPlants"/>
        </authorList>
    </citation>
    <scope>IDENTIFICATION</scope>
    <source>
        <strain evidence="5">cv. Heinz 1706</strain>
    </source>
</reference>
<dbReference type="InterPro" id="IPR007011">
    <property type="entry name" value="LEA_SMP_dom"/>
</dbReference>
<feature type="region of interest" description="Disordered" evidence="3">
    <location>
        <begin position="13"/>
        <end position="38"/>
    </location>
</feature>
<feature type="domain" description="SMP" evidence="4">
    <location>
        <begin position="281"/>
        <end position="334"/>
    </location>
</feature>
<evidence type="ECO:0000313" key="5">
    <source>
        <dbReference type="EnsemblPlants" id="Solyc09g082100.3.1"/>
    </source>
</evidence>
<reference evidence="5" key="1">
    <citation type="journal article" date="2012" name="Nature">
        <title>The tomato genome sequence provides insights into fleshy fruit evolution.</title>
        <authorList>
            <consortium name="Tomato Genome Consortium"/>
        </authorList>
    </citation>
    <scope>NUCLEOTIDE SEQUENCE [LARGE SCALE GENOMIC DNA]</scope>
    <source>
        <strain evidence="5">cv. Heinz 1706</strain>
    </source>
</reference>
<feature type="domain" description="SMP" evidence="4">
    <location>
        <begin position="402"/>
        <end position="459"/>
    </location>
</feature>
<dbReference type="Pfam" id="PF04927">
    <property type="entry name" value="SMP"/>
    <property type="match status" value="6"/>
</dbReference>
<dbReference type="AlphaFoldDB" id="A0A3Q7I7G3"/>
<evidence type="ECO:0000256" key="3">
    <source>
        <dbReference type="SAM" id="MobiDB-lite"/>
    </source>
</evidence>
<dbReference type="Gramene" id="Solyc09g082100.3.1">
    <property type="protein sequence ID" value="Solyc09g082100.3.1"/>
    <property type="gene ID" value="Solyc09g082100.3"/>
</dbReference>
<dbReference type="STRING" id="4081.A0A3Q7I7G3"/>
<feature type="domain" description="SMP" evidence="4">
    <location>
        <begin position="219"/>
        <end position="277"/>
    </location>
</feature>
<name>A0A3Q7I7G3_SOLLC</name>
<dbReference type="EnsemblPlants" id="Solyc09g082100.3.1">
    <property type="protein sequence ID" value="Solyc09g082100.3.1"/>
    <property type="gene ID" value="Solyc09g082100.3"/>
</dbReference>
<accession>A0A3Q7I7G3</accession>
<protein>
    <recommendedName>
        <fullName evidence="4">SMP domain-containing protein</fullName>
    </recommendedName>
</protein>
<evidence type="ECO:0000259" key="4">
    <source>
        <dbReference type="Pfam" id="PF04927"/>
    </source>
</evidence>
<keyword evidence="2" id="KW-0677">Repeat</keyword>
<sequence>MSPFSMMKCIHSHIDTQKKKKMSQDQPQRPEREQPLKYGDCFNVKGDLADQPIAPQDAAMMQSAEAMVFGKNQKGGPASVMQAAAAKNERSGHVSHDATTQLAGDEGITVAETKLPGRRIITESVAGQVLGQYVEPLPVTAAAATGGDVEEAPITIGEALAATALTAGEKPVEQSDAAAIQAAEARATGSSVVTPGGLAATAQSAASANEGLAQDVDKIKLNDVLTGAAAKLPADKATTRQDAQGVMEAELRNNPTLTAYPGGVAASVAAAARLNEKTDPIKYGDVFAVSGELGEKAVKPEDAAMMQSAETAVLGKTQKSGPAAAMQSAANVNVSAGLVQPGDVTDVAAREGVTVTGTAVPGANIITESVAGQVVAQYIQPTGGVGGQPQGAATTGGSRREITIGEALEAAGQTIPGKPVDQCDAAAIQAAEVRATGSNVITPGGVAATAQSAAAYNESMIKDEDKVKLGDVLSGATKVLPADKAATRQDAEGVVGAELRNKQDMSTTPGGVAASVTVAARMNERSRQQS</sequence>
<keyword evidence="6" id="KW-1185">Reference proteome</keyword>